<dbReference type="InterPro" id="IPR006314">
    <property type="entry name" value="Dyp_peroxidase"/>
</dbReference>
<evidence type="ECO:0000313" key="12">
    <source>
        <dbReference type="EMBL" id="KAK7444357.1"/>
    </source>
</evidence>
<feature type="signal peptide" evidence="9">
    <location>
        <begin position="1"/>
        <end position="19"/>
    </location>
</feature>
<dbReference type="NCBIfam" id="TIGR01413">
    <property type="entry name" value="Dyp_perox_fam"/>
    <property type="match status" value="1"/>
</dbReference>
<dbReference type="PANTHER" id="PTHR30521:SF4">
    <property type="entry name" value="DEFERROCHELATASE"/>
    <property type="match status" value="1"/>
</dbReference>
<gene>
    <name evidence="12" type="primary">DyP1_6</name>
    <name evidence="12" type="ORF">VKT23_015372</name>
</gene>
<evidence type="ECO:0000313" key="13">
    <source>
        <dbReference type="Proteomes" id="UP001498398"/>
    </source>
</evidence>
<dbReference type="PANTHER" id="PTHR30521">
    <property type="entry name" value="DEFERROCHELATASE/PEROXIDASE"/>
    <property type="match status" value="1"/>
</dbReference>
<proteinExistence type="inferred from homology"/>
<evidence type="ECO:0000256" key="9">
    <source>
        <dbReference type="SAM" id="SignalP"/>
    </source>
</evidence>
<dbReference type="Proteomes" id="UP001498398">
    <property type="component" value="Unassembled WGS sequence"/>
</dbReference>
<keyword evidence="13" id="KW-1185">Reference proteome</keyword>
<comment type="similarity">
    <text evidence="8">Belongs to the DyP-type peroxidase family.</text>
</comment>
<evidence type="ECO:0000256" key="2">
    <source>
        <dbReference type="ARBA" id="ARBA00022559"/>
    </source>
</evidence>
<dbReference type="InterPro" id="IPR049509">
    <property type="entry name" value="DyP_N"/>
</dbReference>
<keyword evidence="3" id="KW-0349">Heme</keyword>
<dbReference type="SUPFAM" id="SSF54909">
    <property type="entry name" value="Dimeric alpha+beta barrel"/>
    <property type="match status" value="1"/>
</dbReference>
<feature type="chain" id="PRO_5047010682" evidence="9">
    <location>
        <begin position="20"/>
        <end position="531"/>
    </location>
</feature>
<keyword evidence="5 9" id="KW-0732">Signal</keyword>
<evidence type="ECO:0000256" key="4">
    <source>
        <dbReference type="ARBA" id="ARBA00022723"/>
    </source>
</evidence>
<sequence length="531" mass="57535">MKLSYISIIIGLAVHSAFASQDLKSRRTRSLLINPDAQPDLPRPQSARLSAASASAANGLNLDDIQGDILIGMKKNKELFFFFGIRNATTFKSRLSSDISPLVTTTNQLLSVSTQPITAVNIAFSQSGLNTLGVTDDLGDFDFSNGQFADANGLGDPGTGNWVNGFSGTNVHGVFLLASDTVQNIDDELANIQSILGDSISEIHRLDGAARPGNQEGHEHFGYMDGISQPGVDGFTQNLLPGQALIPAGSFILGADGDFSTRPDWATGGSFLAFRQMQQKVPEFNRYVRDHALNVPGLSQSENTDLFGARLIGRWKSGAPIDLAPLHDDLVLANDNTRNNDFTFDHPEISGFDIASNQTFCPFRYLQFLVIYYTTDLPSSVLNSAHIRKTRPRLDFGVEETAHHIMRAGIPYGPEVTEDEHTANKSSTDPRLERGLAFVAYQSNIGNGFKFMQSLWVNNANFFFGKPTPPGVDPIIGREPGTPADAPRDVSGTNPMNPSEIFTLDIDFVVSRGGEYFFSPPISALSGVLAA</sequence>
<dbReference type="PROSITE" id="PS51404">
    <property type="entry name" value="DYP_PEROXIDASE"/>
    <property type="match status" value="1"/>
</dbReference>
<evidence type="ECO:0000256" key="1">
    <source>
        <dbReference type="ARBA" id="ARBA00001970"/>
    </source>
</evidence>
<keyword evidence="2 12" id="KW-0575">Peroxidase</keyword>
<dbReference type="EMBL" id="JBANRG010000051">
    <property type="protein sequence ID" value="KAK7444357.1"/>
    <property type="molecule type" value="Genomic_DNA"/>
</dbReference>
<keyword evidence="7" id="KW-0408">Iron</keyword>
<dbReference type="Pfam" id="PF20628">
    <property type="entry name" value="Dyp_perox_C"/>
    <property type="match status" value="1"/>
</dbReference>
<organism evidence="12 13">
    <name type="scientific">Marasmiellus scandens</name>
    <dbReference type="NCBI Taxonomy" id="2682957"/>
    <lineage>
        <taxon>Eukaryota</taxon>
        <taxon>Fungi</taxon>
        <taxon>Dikarya</taxon>
        <taxon>Basidiomycota</taxon>
        <taxon>Agaricomycotina</taxon>
        <taxon>Agaricomycetes</taxon>
        <taxon>Agaricomycetidae</taxon>
        <taxon>Agaricales</taxon>
        <taxon>Marasmiineae</taxon>
        <taxon>Omphalotaceae</taxon>
        <taxon>Marasmiellus</taxon>
    </lineage>
</organism>
<evidence type="ECO:0000256" key="7">
    <source>
        <dbReference type="ARBA" id="ARBA00023004"/>
    </source>
</evidence>
<accession>A0ABR1J0I3</accession>
<comment type="cofactor">
    <cofactor evidence="1">
        <name>heme b</name>
        <dbReference type="ChEBI" id="CHEBI:60344"/>
    </cofactor>
</comment>
<dbReference type="GO" id="GO:0004601">
    <property type="term" value="F:peroxidase activity"/>
    <property type="evidence" value="ECO:0007669"/>
    <property type="project" value="UniProtKB-KW"/>
</dbReference>
<evidence type="ECO:0000259" key="11">
    <source>
        <dbReference type="Pfam" id="PF21105"/>
    </source>
</evidence>
<keyword evidence="4" id="KW-0479">Metal-binding</keyword>
<evidence type="ECO:0000259" key="10">
    <source>
        <dbReference type="Pfam" id="PF20628"/>
    </source>
</evidence>
<dbReference type="InterPro" id="IPR048328">
    <property type="entry name" value="Dyp_perox_C"/>
</dbReference>
<keyword evidence="6" id="KW-0560">Oxidoreductase</keyword>
<name>A0ABR1J0I3_9AGAR</name>
<evidence type="ECO:0000256" key="6">
    <source>
        <dbReference type="ARBA" id="ARBA00023002"/>
    </source>
</evidence>
<feature type="domain" description="DyP dimeric alpha+beta barrel" evidence="11">
    <location>
        <begin position="64"/>
        <end position="212"/>
    </location>
</feature>
<dbReference type="InterPro" id="IPR011008">
    <property type="entry name" value="Dimeric_a/b-barrel"/>
</dbReference>
<dbReference type="Pfam" id="PF21105">
    <property type="entry name" value="DyP_N"/>
    <property type="match status" value="1"/>
</dbReference>
<protein>
    <submittedName>
        <fullName evidence="12">Dye-decolorizing heme-containing peroxidase</fullName>
    </submittedName>
</protein>
<reference evidence="12 13" key="1">
    <citation type="submission" date="2024-01" db="EMBL/GenBank/DDBJ databases">
        <title>A draft genome for the cacao thread blight pathogen Marasmiellus scandens.</title>
        <authorList>
            <person name="Baruah I.K."/>
            <person name="Leung J."/>
            <person name="Bukari Y."/>
            <person name="Amoako-Attah I."/>
            <person name="Meinhardt L.W."/>
            <person name="Bailey B.A."/>
            <person name="Cohen S.P."/>
        </authorList>
    </citation>
    <scope>NUCLEOTIDE SEQUENCE [LARGE SCALE GENOMIC DNA]</scope>
    <source>
        <strain evidence="12 13">GH-19</strain>
    </source>
</reference>
<evidence type="ECO:0000256" key="8">
    <source>
        <dbReference type="ARBA" id="ARBA00025737"/>
    </source>
</evidence>
<evidence type="ECO:0000256" key="5">
    <source>
        <dbReference type="ARBA" id="ARBA00022729"/>
    </source>
</evidence>
<comment type="caution">
    <text evidence="12">The sequence shown here is derived from an EMBL/GenBank/DDBJ whole genome shotgun (WGS) entry which is preliminary data.</text>
</comment>
<feature type="domain" description="Dyp-type peroxidase C-terminal" evidence="10">
    <location>
        <begin position="262"/>
        <end position="458"/>
    </location>
</feature>
<evidence type="ECO:0000256" key="3">
    <source>
        <dbReference type="ARBA" id="ARBA00022617"/>
    </source>
</evidence>